<feature type="region of interest" description="Disordered" evidence="1">
    <location>
        <begin position="151"/>
        <end position="170"/>
    </location>
</feature>
<evidence type="ECO:0000256" key="2">
    <source>
        <dbReference type="SAM" id="SignalP"/>
    </source>
</evidence>
<proteinExistence type="predicted"/>
<organism evidence="3 4">
    <name type="scientific">Dactylellina haptotyla (strain CBS 200.50)</name>
    <name type="common">Nematode-trapping fungus</name>
    <name type="synonym">Monacrosporium haptotylum</name>
    <dbReference type="NCBI Taxonomy" id="1284197"/>
    <lineage>
        <taxon>Eukaryota</taxon>
        <taxon>Fungi</taxon>
        <taxon>Dikarya</taxon>
        <taxon>Ascomycota</taxon>
        <taxon>Pezizomycotina</taxon>
        <taxon>Orbiliomycetes</taxon>
        <taxon>Orbiliales</taxon>
        <taxon>Orbiliaceae</taxon>
        <taxon>Dactylellina</taxon>
    </lineage>
</organism>
<dbReference type="OrthoDB" id="5318166at2759"/>
<name>S8BMK2_DACHA</name>
<evidence type="ECO:0008006" key="5">
    <source>
        <dbReference type="Google" id="ProtNLM"/>
    </source>
</evidence>
<dbReference type="AlphaFoldDB" id="S8BMK2"/>
<dbReference type="Proteomes" id="UP000015100">
    <property type="component" value="Unassembled WGS sequence"/>
</dbReference>
<feature type="chain" id="PRO_5004561451" description="Extracellular membrane protein CFEM domain-containing protein" evidence="2">
    <location>
        <begin position="23"/>
        <end position="170"/>
    </location>
</feature>
<reference evidence="3 4" key="1">
    <citation type="journal article" date="2013" name="PLoS Genet.">
        <title>Genomic mechanisms accounting for the adaptation to parasitism in nematode-trapping fungi.</title>
        <authorList>
            <person name="Meerupati T."/>
            <person name="Andersson K.M."/>
            <person name="Friman E."/>
            <person name="Kumar D."/>
            <person name="Tunlid A."/>
            <person name="Ahren D."/>
        </authorList>
    </citation>
    <scope>NUCLEOTIDE SEQUENCE [LARGE SCALE GENOMIC DNA]</scope>
    <source>
        <strain evidence="3 4">CBS 200.50</strain>
    </source>
</reference>
<comment type="caution">
    <text evidence="3">The sequence shown here is derived from an EMBL/GenBank/DDBJ whole genome shotgun (WGS) entry which is preliminary data.</text>
</comment>
<feature type="signal peptide" evidence="2">
    <location>
        <begin position="1"/>
        <end position="22"/>
    </location>
</feature>
<keyword evidence="2" id="KW-0732">Signal</keyword>
<evidence type="ECO:0000313" key="4">
    <source>
        <dbReference type="Proteomes" id="UP000015100"/>
    </source>
</evidence>
<evidence type="ECO:0000256" key="1">
    <source>
        <dbReference type="SAM" id="MobiDB-lite"/>
    </source>
</evidence>
<reference evidence="4" key="2">
    <citation type="submission" date="2013-04" db="EMBL/GenBank/DDBJ databases">
        <title>Genomic mechanisms accounting for the adaptation to parasitism in nematode-trapping fungi.</title>
        <authorList>
            <person name="Ahren D.G."/>
        </authorList>
    </citation>
    <scope>NUCLEOTIDE SEQUENCE [LARGE SCALE GENOMIC DNA]</scope>
    <source>
        <strain evidence="4">CBS 200.50</strain>
    </source>
</reference>
<sequence length="170" mass="17611">MQFLAVVSLFIAGMSSVPFALAGPLPLPGPLPTPMVFPRLEPTSNSTNSTTEAPIATTTTAPEMICPFSATVTASRSCDPNATCADPMFCIQAIILSTAACECSDKPPTTTTVTPRCPSDCDCSIRTYWIEPTACAASATGSSVATLTTTSTATSTAEAEKDNEFDGGYY</sequence>
<keyword evidence="4" id="KW-1185">Reference proteome</keyword>
<dbReference type="EMBL" id="AQGS01000906">
    <property type="protein sequence ID" value="EPS36432.1"/>
    <property type="molecule type" value="Genomic_DNA"/>
</dbReference>
<accession>S8BMK2</accession>
<protein>
    <recommendedName>
        <fullName evidence="5">Extracellular membrane protein CFEM domain-containing protein</fullName>
    </recommendedName>
</protein>
<dbReference type="HOGENOM" id="CLU_1845058_0_0_1"/>
<gene>
    <name evidence="3" type="ORF">H072_9990</name>
</gene>
<evidence type="ECO:0000313" key="3">
    <source>
        <dbReference type="EMBL" id="EPS36432.1"/>
    </source>
</evidence>